<evidence type="ECO:0008006" key="3">
    <source>
        <dbReference type="Google" id="ProtNLM"/>
    </source>
</evidence>
<keyword evidence="1" id="KW-0732">Signal</keyword>
<dbReference type="EMBL" id="CP079839">
    <property type="protein sequence ID" value="QXX10721.1"/>
    <property type="molecule type" value="Genomic_DNA"/>
</dbReference>
<dbReference type="AlphaFoldDB" id="A0A8F7U831"/>
<sequence>MKHVKTKLLIVSLGAAVFSASAMAGDPGPKCPHLDIEKICAPYKPKPGELWIPPPYPYNLICHPK</sequence>
<name>A0A8F7U831_SALER</name>
<feature type="chain" id="PRO_5034105806" description="Phage virulence factor" evidence="1">
    <location>
        <begin position="25"/>
        <end position="65"/>
    </location>
</feature>
<reference evidence="2" key="1">
    <citation type="submission" date="2021-07" db="EMBL/GenBank/DDBJ databases">
        <title>Whole-Genome Sequences of non-enterica strains of Salmonella enterica isolated from poultry houses.</title>
        <authorList>
            <person name="Lamas A."/>
            <person name="Regal P."/>
            <person name="Miranda J.M."/>
            <person name="Vazquez B."/>
            <person name="Cepeda A."/>
            <person name="Franco C.M."/>
        </authorList>
    </citation>
    <scope>NUCLEOTIDE SEQUENCE</scope>
    <source>
        <strain evidence="2">LHICA_E3</strain>
    </source>
</reference>
<accession>A0A8F7U831</accession>
<organism evidence="2">
    <name type="scientific">Salmonella enterica</name>
    <name type="common">Salmonella choleraesuis</name>
    <dbReference type="NCBI Taxonomy" id="28901"/>
    <lineage>
        <taxon>Bacteria</taxon>
        <taxon>Pseudomonadati</taxon>
        <taxon>Pseudomonadota</taxon>
        <taxon>Gammaproteobacteria</taxon>
        <taxon>Enterobacterales</taxon>
        <taxon>Enterobacteriaceae</taxon>
        <taxon>Salmonella</taxon>
    </lineage>
</organism>
<protein>
    <recommendedName>
        <fullName evidence="3">Phage virulence factor</fullName>
    </recommendedName>
</protein>
<evidence type="ECO:0000256" key="1">
    <source>
        <dbReference type="SAM" id="SignalP"/>
    </source>
</evidence>
<feature type="signal peptide" evidence="1">
    <location>
        <begin position="1"/>
        <end position="24"/>
    </location>
</feature>
<evidence type="ECO:0000313" key="2">
    <source>
        <dbReference type="EMBL" id="QXX10721.1"/>
    </source>
</evidence>
<proteinExistence type="predicted"/>
<dbReference type="RefSeq" id="WP_139822066.1">
    <property type="nucleotide sequence ID" value="NZ_CP079839.1"/>
</dbReference>
<gene>
    <name evidence="2" type="ORF">JMJ87_18665</name>
</gene>